<dbReference type="EMBL" id="CAJNOL010005298">
    <property type="protein sequence ID" value="CAF1603009.1"/>
    <property type="molecule type" value="Genomic_DNA"/>
</dbReference>
<evidence type="ECO:0000313" key="3">
    <source>
        <dbReference type="EMBL" id="CAF1353275.1"/>
    </source>
</evidence>
<feature type="compositionally biased region" description="Polar residues" evidence="2">
    <location>
        <begin position="286"/>
        <end position="302"/>
    </location>
</feature>
<accession>A0A816AY67</accession>
<keyword evidence="1" id="KW-0175">Coiled coil</keyword>
<feature type="region of interest" description="Disordered" evidence="2">
    <location>
        <begin position="1"/>
        <end position="60"/>
    </location>
</feature>
<protein>
    <recommendedName>
        <fullName evidence="6">Replication-associated protein</fullName>
    </recommendedName>
</protein>
<dbReference type="InterPro" id="IPR027417">
    <property type="entry name" value="P-loop_NTPase"/>
</dbReference>
<dbReference type="Proteomes" id="UP000663870">
    <property type="component" value="Unassembled WGS sequence"/>
</dbReference>
<proteinExistence type="predicted"/>
<gene>
    <name evidence="4" type="ORF">JXQ802_LOCUS48528</name>
    <name evidence="3" type="ORF">PYM288_LOCUS32507</name>
</gene>
<dbReference type="EMBL" id="CAJNOH010003918">
    <property type="protein sequence ID" value="CAF1353275.1"/>
    <property type="molecule type" value="Genomic_DNA"/>
</dbReference>
<evidence type="ECO:0000313" key="4">
    <source>
        <dbReference type="EMBL" id="CAF1603009.1"/>
    </source>
</evidence>
<organism evidence="4 5">
    <name type="scientific">Rotaria sordida</name>
    <dbReference type="NCBI Taxonomy" id="392033"/>
    <lineage>
        <taxon>Eukaryota</taxon>
        <taxon>Metazoa</taxon>
        <taxon>Spiralia</taxon>
        <taxon>Gnathifera</taxon>
        <taxon>Rotifera</taxon>
        <taxon>Eurotatoria</taxon>
        <taxon>Bdelloidea</taxon>
        <taxon>Philodinida</taxon>
        <taxon>Philodinidae</taxon>
        <taxon>Rotaria</taxon>
    </lineage>
</organism>
<feature type="compositionally biased region" description="Low complexity" evidence="2">
    <location>
        <begin position="39"/>
        <end position="54"/>
    </location>
</feature>
<feature type="compositionally biased region" description="Basic and acidic residues" evidence="2">
    <location>
        <begin position="10"/>
        <end position="27"/>
    </location>
</feature>
<evidence type="ECO:0000256" key="2">
    <source>
        <dbReference type="SAM" id="MobiDB-lite"/>
    </source>
</evidence>
<feature type="compositionally biased region" description="Basic and acidic residues" evidence="2">
    <location>
        <begin position="305"/>
        <end position="315"/>
    </location>
</feature>
<comment type="caution">
    <text evidence="4">The sequence shown here is derived from an EMBL/GenBank/DDBJ whole genome shotgun (WGS) entry which is preliminary data.</text>
</comment>
<dbReference type="AlphaFoldDB" id="A0A816AY67"/>
<evidence type="ECO:0000256" key="1">
    <source>
        <dbReference type="SAM" id="Coils"/>
    </source>
</evidence>
<evidence type="ECO:0008006" key="6">
    <source>
        <dbReference type="Google" id="ProtNLM"/>
    </source>
</evidence>
<evidence type="ECO:0000313" key="5">
    <source>
        <dbReference type="Proteomes" id="UP000663870"/>
    </source>
</evidence>
<dbReference type="SUPFAM" id="SSF52540">
    <property type="entry name" value="P-loop containing nucleoside triphosphate hydrolases"/>
    <property type="match status" value="1"/>
</dbReference>
<feature type="region of interest" description="Disordered" evidence="2">
    <location>
        <begin position="284"/>
        <end position="315"/>
    </location>
</feature>
<keyword evidence="5" id="KW-1185">Reference proteome</keyword>
<dbReference type="Proteomes" id="UP000663854">
    <property type="component" value="Unassembled WGS sequence"/>
</dbReference>
<name>A0A816AY67_9BILA</name>
<reference evidence="4" key="1">
    <citation type="submission" date="2021-02" db="EMBL/GenBank/DDBJ databases">
        <authorList>
            <person name="Nowell W R."/>
        </authorList>
    </citation>
    <scope>NUCLEOTIDE SEQUENCE</scope>
</reference>
<feature type="compositionally biased region" description="Polar residues" evidence="2">
    <location>
        <begin position="28"/>
        <end position="37"/>
    </location>
</feature>
<sequence>MSSSSTTDNSLKKEKEQNTKEEIRKESNIITHSTKLNDSTETSTTTTTTTTTTTGRTHPYDIDPIAIISSTVEPQPGLFRSGMPLDFTSDNSIVASVFEDDMNKDDDNKNNEIEEESRDLEENFNIYTSQKSQNTTELEHLSQKVMTERPLDDEVSDAIMQQLEDVIAMTTEDILVINDDEDNNTDEQEARATESQRSIAATTASSTMMIATQPYPPLTQVGIVVDHDRPYADYGHLGDIVMDDIKKQFGIANLQYVCIGQEIGLNFTEFGTFKSTTARGLKRWPTPTTHVSSPTLPVTTTGRRPAKETKDQKRDRIAKECLELARTSVENAMDHLQEQMPYEFSAHSTWHLSTFNYVHLRVKQMADELANHRKEYIWPSSFPDCTSALHVLFFLHTIYRKSKGDTVNKWLKYEFIRRKRARCLILIGPTGSGKTSFAFSLPGPVNYFKGRWRLNGWNENARYSVFDDIPWDEYEKRNFPDKKNLLTQNGLTNVRVATDKYSRTVEINITQPAIVLLNPDRDAGVLGREPRNDEEKKEMTYWNERALIYRMGPDEYFYKEERRYSQIHTPEDRIGDPNEFEQMVQQYQQKHHK</sequence>
<feature type="coiled-coil region" evidence="1">
    <location>
        <begin position="103"/>
        <end position="130"/>
    </location>
</feature>